<proteinExistence type="predicted"/>
<dbReference type="GO" id="GO:0044528">
    <property type="term" value="P:regulation of mitochondrial mRNA stability"/>
    <property type="evidence" value="ECO:0007669"/>
    <property type="project" value="TreeGrafter"/>
</dbReference>
<dbReference type="OrthoDB" id="2019031at2759"/>
<dbReference type="PANTHER" id="PTHR21228:SF40">
    <property type="entry name" value="LD45607P"/>
    <property type="match status" value="1"/>
</dbReference>
<reference evidence="1 2" key="1">
    <citation type="journal article" date="2014" name="Genome Biol. Evol.">
        <title>The secreted proteins of Achlya hypogyna and Thraustotheca clavata identify the ancestral oomycete secretome and reveal gene acquisitions by horizontal gene transfer.</title>
        <authorList>
            <person name="Misner I."/>
            <person name="Blouin N."/>
            <person name="Leonard G."/>
            <person name="Richards T.A."/>
            <person name="Lane C.E."/>
        </authorList>
    </citation>
    <scope>NUCLEOTIDE SEQUENCE [LARGE SCALE GENOMIC DNA]</scope>
    <source>
        <strain evidence="1 2">ATCC 34112</strain>
    </source>
</reference>
<accession>A0A1V9ZJ91</accession>
<dbReference type="GO" id="GO:0003723">
    <property type="term" value="F:RNA binding"/>
    <property type="evidence" value="ECO:0007669"/>
    <property type="project" value="TreeGrafter"/>
</dbReference>
<dbReference type="GO" id="GO:0000963">
    <property type="term" value="P:mitochondrial RNA processing"/>
    <property type="evidence" value="ECO:0007669"/>
    <property type="project" value="TreeGrafter"/>
</dbReference>
<sequence length="699" mass="79073">MLQGRLNALSKKQNLSTLLVKKLSVDRTNKLVPFRAFAQFTRSNSPRDHSKRPQRDNSGINNQLTKAQSLQQLMAVHEQNRHSFNIVNTTTFFNRLGKLYSPKTELKELDDMAIHDLLAHTAKIIQRFNICGLSTIAHGLAKIQRTEDAGFFNAVVERVLAPNSLENTPSICISNLVWSAEKLGCRNRAFYTKIAKHMRDVLKNGEQIDEYSSLALSNISMSFAKANMSDKHCNVYDTIERMILKKDLISFEPQHISNILWAFSSARRLKSPIYSIIETFVETTTLEQYNPIHLASMVSSYAKQADDQPTKYIQFFNTLEKHLAQANLEPFTADILVHLLRGITKANQRETPGTLLLLNEIDRRGIMKFRNQNLVILAWSLAHAKMPYPANELYIKLEKIIVSRGLASFRPTELSALALNFHKAGATLESSPYFKLLLVHLQKSGVKKLDNEGLSNVLWTFLQNYNVELESLFTLVLDEVSSRDANNFTPSAIANFTIGFASSNKELPPNLKEHISSQMEMLVSKSKVSDLVQLLWGLTVLDQTSLVPKHVLPELWTKVSRSTLTDAEYFNLYRFGIEIDDVLVPEVVTEKSKWYIENEANDDLMKSLQNEVITTLGELSLNGSKNVQLDGGYTIGVLFLPSNEKPVAIQLNNMSVNSVLESRYLKKHGYDVAQLDPATWSASIDKKSTLKNHLPKYLQ</sequence>
<dbReference type="EMBL" id="JNBS01001873">
    <property type="protein sequence ID" value="OQR98001.1"/>
    <property type="molecule type" value="Genomic_DNA"/>
</dbReference>
<protein>
    <recommendedName>
        <fullName evidence="3">RAP domain-containing protein</fullName>
    </recommendedName>
</protein>
<evidence type="ECO:0008006" key="3">
    <source>
        <dbReference type="Google" id="ProtNLM"/>
    </source>
</evidence>
<evidence type="ECO:0000313" key="1">
    <source>
        <dbReference type="EMBL" id="OQR98001.1"/>
    </source>
</evidence>
<dbReference type="GO" id="GO:0035770">
    <property type="term" value="C:ribonucleoprotein granule"/>
    <property type="evidence" value="ECO:0007669"/>
    <property type="project" value="TreeGrafter"/>
</dbReference>
<keyword evidence="2" id="KW-1185">Reference proteome</keyword>
<dbReference type="GO" id="GO:0005759">
    <property type="term" value="C:mitochondrial matrix"/>
    <property type="evidence" value="ECO:0007669"/>
    <property type="project" value="TreeGrafter"/>
</dbReference>
<comment type="caution">
    <text evidence="1">The sequence shown here is derived from an EMBL/GenBank/DDBJ whole genome shotgun (WGS) entry which is preliminary data.</text>
</comment>
<dbReference type="PANTHER" id="PTHR21228">
    <property type="entry name" value="FAST LEU-RICH DOMAIN-CONTAINING"/>
    <property type="match status" value="1"/>
</dbReference>
<evidence type="ECO:0000313" key="2">
    <source>
        <dbReference type="Proteomes" id="UP000243217"/>
    </source>
</evidence>
<organism evidence="1 2">
    <name type="scientific">Thraustotheca clavata</name>
    <dbReference type="NCBI Taxonomy" id="74557"/>
    <lineage>
        <taxon>Eukaryota</taxon>
        <taxon>Sar</taxon>
        <taxon>Stramenopiles</taxon>
        <taxon>Oomycota</taxon>
        <taxon>Saprolegniomycetes</taxon>
        <taxon>Saprolegniales</taxon>
        <taxon>Achlyaceae</taxon>
        <taxon>Thraustotheca</taxon>
    </lineage>
</organism>
<name>A0A1V9ZJ91_9STRA</name>
<dbReference type="AlphaFoldDB" id="A0A1V9ZJ91"/>
<dbReference type="InterPro" id="IPR050870">
    <property type="entry name" value="FAST_kinase"/>
</dbReference>
<gene>
    <name evidence="1" type="ORF">THRCLA_06801</name>
</gene>
<dbReference type="Proteomes" id="UP000243217">
    <property type="component" value="Unassembled WGS sequence"/>
</dbReference>
<dbReference type="STRING" id="74557.A0A1V9ZJ91"/>